<keyword evidence="1" id="KW-0732">Signal</keyword>
<feature type="chain" id="PRO_5037709567" description="Lipoprotein" evidence="1">
    <location>
        <begin position="22"/>
        <end position="121"/>
    </location>
</feature>
<name>A0A919EHQ2_9GAMM</name>
<reference evidence="2" key="1">
    <citation type="journal article" date="2014" name="Int. J. Syst. Evol. Microbiol.">
        <title>Complete genome sequence of Corynebacterium casei LMG S-19264T (=DSM 44701T), isolated from a smear-ripened cheese.</title>
        <authorList>
            <consortium name="US DOE Joint Genome Institute (JGI-PGF)"/>
            <person name="Walter F."/>
            <person name="Albersmeier A."/>
            <person name="Kalinowski J."/>
            <person name="Ruckert C."/>
        </authorList>
    </citation>
    <scope>NUCLEOTIDE SEQUENCE</scope>
    <source>
        <strain evidence="2">KCTC 42731</strain>
    </source>
</reference>
<dbReference type="RefSeq" id="WP_189766999.1">
    <property type="nucleotide sequence ID" value="NZ_BNCK01000001.1"/>
</dbReference>
<evidence type="ECO:0000313" key="2">
    <source>
        <dbReference type="EMBL" id="GHF79695.1"/>
    </source>
</evidence>
<dbReference type="AlphaFoldDB" id="A0A919EHQ2"/>
<evidence type="ECO:0000313" key="3">
    <source>
        <dbReference type="Proteomes" id="UP000623842"/>
    </source>
</evidence>
<gene>
    <name evidence="2" type="ORF">GCM10017161_03600</name>
</gene>
<organism evidence="2 3">
    <name type="scientific">Thalassotalea marina</name>
    <dbReference type="NCBI Taxonomy" id="1673741"/>
    <lineage>
        <taxon>Bacteria</taxon>
        <taxon>Pseudomonadati</taxon>
        <taxon>Pseudomonadota</taxon>
        <taxon>Gammaproteobacteria</taxon>
        <taxon>Alteromonadales</taxon>
        <taxon>Colwelliaceae</taxon>
        <taxon>Thalassotalea</taxon>
    </lineage>
</organism>
<dbReference type="PROSITE" id="PS51257">
    <property type="entry name" value="PROKAR_LIPOPROTEIN"/>
    <property type="match status" value="1"/>
</dbReference>
<protein>
    <recommendedName>
        <fullName evidence="4">Lipoprotein</fullName>
    </recommendedName>
</protein>
<feature type="signal peptide" evidence="1">
    <location>
        <begin position="1"/>
        <end position="21"/>
    </location>
</feature>
<dbReference type="Proteomes" id="UP000623842">
    <property type="component" value="Unassembled WGS sequence"/>
</dbReference>
<sequence>MKFSIKFLAKLLIVATLFTLATGCATPNSQANSSQYDFDHGVFFEKEELGDNRFHILVRSDEKVPFNRLATFLIRKALQTCKSYGFKLEVLGGVEEYDDRLAHPNLIIPSLSANLECPAKQ</sequence>
<keyword evidence="3" id="KW-1185">Reference proteome</keyword>
<comment type="caution">
    <text evidence="2">The sequence shown here is derived from an EMBL/GenBank/DDBJ whole genome shotgun (WGS) entry which is preliminary data.</text>
</comment>
<accession>A0A919EHQ2</accession>
<dbReference type="EMBL" id="BNCK01000001">
    <property type="protein sequence ID" value="GHF79695.1"/>
    <property type="molecule type" value="Genomic_DNA"/>
</dbReference>
<evidence type="ECO:0000256" key="1">
    <source>
        <dbReference type="SAM" id="SignalP"/>
    </source>
</evidence>
<proteinExistence type="predicted"/>
<evidence type="ECO:0008006" key="4">
    <source>
        <dbReference type="Google" id="ProtNLM"/>
    </source>
</evidence>
<reference evidence="2" key="2">
    <citation type="submission" date="2020-09" db="EMBL/GenBank/DDBJ databases">
        <authorList>
            <person name="Sun Q."/>
            <person name="Kim S."/>
        </authorList>
    </citation>
    <scope>NUCLEOTIDE SEQUENCE</scope>
    <source>
        <strain evidence="2">KCTC 42731</strain>
    </source>
</reference>